<evidence type="ECO:0000256" key="13">
    <source>
        <dbReference type="ARBA" id="ARBA00023157"/>
    </source>
</evidence>
<name>A0AA41TB24_SCICA</name>
<accession>A0AA41TB24</accession>
<evidence type="ECO:0000256" key="3">
    <source>
        <dbReference type="ARBA" id="ARBA00022525"/>
    </source>
</evidence>
<proteinExistence type="predicted"/>
<feature type="region of interest" description="Disordered" evidence="15">
    <location>
        <begin position="496"/>
        <end position="517"/>
    </location>
</feature>
<keyword evidence="5" id="KW-0165">Cleavage on pair of basic residues</keyword>
<keyword evidence="12" id="KW-0446">Lipid-binding</keyword>
<evidence type="ECO:0000259" key="17">
    <source>
        <dbReference type="PROSITE" id="PS51438"/>
    </source>
</evidence>
<reference evidence="18" key="1">
    <citation type="submission" date="2020-03" db="EMBL/GenBank/DDBJ databases">
        <title>Studies in the Genomics of Life Span.</title>
        <authorList>
            <person name="Glass D."/>
        </authorList>
    </citation>
    <scope>NUCLEOTIDE SEQUENCE</scope>
    <source>
        <strain evidence="18">SUZIE</strain>
        <tissue evidence="18">Muscle</tissue>
    </source>
</reference>
<evidence type="ECO:0000256" key="14">
    <source>
        <dbReference type="ARBA" id="ARBA00039343"/>
    </source>
</evidence>
<keyword evidence="19" id="KW-1185">Reference proteome</keyword>
<keyword evidence="10" id="KW-0106">Calcium</keyword>
<evidence type="ECO:0000256" key="2">
    <source>
        <dbReference type="ARBA" id="ARBA00022481"/>
    </source>
</evidence>
<dbReference type="InterPro" id="IPR000264">
    <property type="entry name" value="ALB/AFP/VDB"/>
</dbReference>
<dbReference type="GO" id="GO:0046872">
    <property type="term" value="F:metal ion binding"/>
    <property type="evidence" value="ECO:0007669"/>
    <property type="project" value="UniProtKB-KW"/>
</dbReference>
<evidence type="ECO:0000256" key="12">
    <source>
        <dbReference type="ARBA" id="ARBA00023121"/>
    </source>
</evidence>
<dbReference type="Proteomes" id="UP001166674">
    <property type="component" value="Unassembled WGS sequence"/>
</dbReference>
<dbReference type="GO" id="GO:1903981">
    <property type="term" value="F:enterobactin binding"/>
    <property type="evidence" value="ECO:0007669"/>
    <property type="project" value="TreeGrafter"/>
</dbReference>
<evidence type="ECO:0000256" key="10">
    <source>
        <dbReference type="ARBA" id="ARBA00022837"/>
    </source>
</evidence>
<dbReference type="GO" id="GO:0005737">
    <property type="term" value="C:cytoplasm"/>
    <property type="evidence" value="ECO:0007669"/>
    <property type="project" value="TreeGrafter"/>
</dbReference>
<dbReference type="InterPro" id="IPR014760">
    <property type="entry name" value="Serum_albumin_N"/>
</dbReference>
<dbReference type="FunFam" id="1.10.246.10:FF:000003">
    <property type="entry name" value="Serum albumin"/>
    <property type="match status" value="1"/>
</dbReference>
<keyword evidence="9" id="KW-0862">Zinc</keyword>
<feature type="chain" id="PRO_5041424403" description="Albumin" evidence="16">
    <location>
        <begin position="19"/>
        <end position="724"/>
    </location>
</feature>
<dbReference type="PANTHER" id="PTHR11385:SF15">
    <property type="entry name" value="ALBUMIN"/>
    <property type="match status" value="1"/>
</dbReference>
<dbReference type="FunFam" id="1.10.246.10:FF:000002">
    <property type="entry name" value="Serum albumin"/>
    <property type="match status" value="1"/>
</dbReference>
<evidence type="ECO:0000256" key="15">
    <source>
        <dbReference type="SAM" id="MobiDB-lite"/>
    </source>
</evidence>
<evidence type="ECO:0000313" key="18">
    <source>
        <dbReference type="EMBL" id="MBZ3891646.1"/>
    </source>
</evidence>
<dbReference type="AlphaFoldDB" id="A0AA41TB24"/>
<feature type="compositionally biased region" description="Polar residues" evidence="15">
    <location>
        <begin position="506"/>
        <end position="517"/>
    </location>
</feature>
<keyword evidence="13" id="KW-1015">Disulfide bond</keyword>
<dbReference type="Gene3D" id="1.10.246.10">
    <property type="match status" value="6"/>
</dbReference>
<dbReference type="PRINTS" id="PR00802">
    <property type="entry name" value="SERUMALBUMIN"/>
</dbReference>
<dbReference type="SMART" id="SM00103">
    <property type="entry name" value="ALBUMIN"/>
    <property type="match status" value="3"/>
</dbReference>
<keyword evidence="7 16" id="KW-0732">Signal</keyword>
<keyword evidence="11" id="KW-0186">Copper</keyword>
<protein>
    <recommendedName>
        <fullName evidence="14">Albumin</fullName>
    </recommendedName>
</protein>
<comment type="subcellular location">
    <subcellularLocation>
        <location evidence="1">Secreted</location>
    </subcellularLocation>
</comment>
<dbReference type="PROSITE" id="PS51438">
    <property type="entry name" value="ALBUMIN_2"/>
    <property type="match status" value="2"/>
</dbReference>
<evidence type="ECO:0000256" key="4">
    <source>
        <dbReference type="ARBA" id="ARBA00022553"/>
    </source>
</evidence>
<dbReference type="EMBL" id="JAATJV010451699">
    <property type="protein sequence ID" value="MBZ3891646.1"/>
    <property type="molecule type" value="Genomic_DNA"/>
</dbReference>
<dbReference type="GO" id="GO:0008289">
    <property type="term" value="F:lipid binding"/>
    <property type="evidence" value="ECO:0007669"/>
    <property type="project" value="UniProtKB-KW"/>
</dbReference>
<organism evidence="18 19">
    <name type="scientific">Sciurus carolinensis</name>
    <name type="common">Eastern gray squirrel</name>
    <dbReference type="NCBI Taxonomy" id="30640"/>
    <lineage>
        <taxon>Eukaryota</taxon>
        <taxon>Metazoa</taxon>
        <taxon>Chordata</taxon>
        <taxon>Craniata</taxon>
        <taxon>Vertebrata</taxon>
        <taxon>Euteleostomi</taxon>
        <taxon>Mammalia</taxon>
        <taxon>Eutheria</taxon>
        <taxon>Euarchontoglires</taxon>
        <taxon>Glires</taxon>
        <taxon>Rodentia</taxon>
        <taxon>Sciuromorpha</taxon>
        <taxon>Sciuridae</taxon>
        <taxon>Sciurinae</taxon>
        <taxon>Sciurini</taxon>
        <taxon>Sciurus</taxon>
    </lineage>
</organism>
<dbReference type="CDD" id="cd00015">
    <property type="entry name" value="ALBUMIN"/>
    <property type="match status" value="1"/>
</dbReference>
<dbReference type="SUPFAM" id="SSF48552">
    <property type="entry name" value="Serum albumin-like"/>
    <property type="match status" value="4"/>
</dbReference>
<sequence length="724" mass="81079">MKWVTFISLLFLFSSAYSRGVFRRDADKSEIITRYKEFGEQHFNDLVMATFSQYLQKTAYDDLVKLTTEVTDLAKACVADSLGAECNKPLDTIFGEKACTIANLRETYGDMADCCDKQDLERFQCLVKHKEDKPDLPRIQQTDPDTHCISFEENSQKTLGQLVARLSRKFPQAVFTEITKMATDLIKIFQEFCKGDLLEGVHDRMTLSNYTCDNQDTISKKLGPCCAKPKLEKYHCIVELEDDKPDNLPSLAADYAEDKDVCKNYAEAKDIFLGTFLYEYSRSHPEYGSLLLLRIAKAYEARLEKCCAEADPPACYGNVFEEFQPLVAEPQNLVKQNCDLYEQLGEYNFQNALVIRYTQKTPQVSTPTLVEASRNLGKVATKCCKLPETHRMPCIEDHLSAVLNTLCVMHEKNPVSDRVTKCCSESFVNKRACFSALQVDDTYTPKEFNAETFTFHADICTLPETEQQIKKQMCLRMGAALPMMMATPSGIIQHAAPASKGAGEPQQGSTESAQRQAQCPSAVGGQAGMEAQRWIDLESNVCSLSYLIKLSKIAFQLSTEELISLDKEMVTALTTCCTKGEEFACVYSLRTTQLLLWQLPVALMQSLLDQATHRASPLTSGKPLVFRSGRSGSKQLATQLLLRQPPGAPVVAPSPSAVLSRLLYNDPSCPCLPLQWGEGRLAEQLYFTKFPAFRGYCPIRDAFPMGEAHPAALSWSQVSHYLFF</sequence>
<keyword evidence="3" id="KW-0964">Secreted</keyword>
<feature type="domain" description="Albumin" evidence="17">
    <location>
        <begin position="19"/>
        <end position="325"/>
    </location>
</feature>
<evidence type="ECO:0000256" key="16">
    <source>
        <dbReference type="SAM" id="SignalP"/>
    </source>
</evidence>
<evidence type="ECO:0000256" key="8">
    <source>
        <dbReference type="ARBA" id="ARBA00022737"/>
    </source>
</evidence>
<gene>
    <name evidence="18" type="ORF">SUZIE_214010</name>
</gene>
<evidence type="ECO:0000256" key="6">
    <source>
        <dbReference type="ARBA" id="ARBA00022723"/>
    </source>
</evidence>
<feature type="signal peptide" evidence="16">
    <location>
        <begin position="1"/>
        <end position="18"/>
    </location>
</feature>
<keyword evidence="6" id="KW-0479">Metal-binding</keyword>
<keyword evidence="4" id="KW-0597">Phosphoprotein</keyword>
<evidence type="ECO:0000256" key="7">
    <source>
        <dbReference type="ARBA" id="ARBA00022729"/>
    </source>
</evidence>
<feature type="domain" description="Albumin" evidence="17">
    <location>
        <begin position="326"/>
        <end position="595"/>
    </location>
</feature>
<dbReference type="InterPro" id="IPR020858">
    <property type="entry name" value="Serum_albumin-like"/>
</dbReference>
<comment type="caution">
    <text evidence="18">The sequence shown here is derived from an EMBL/GenBank/DDBJ whole genome shotgun (WGS) entry which is preliminary data.</text>
</comment>
<evidence type="ECO:0000256" key="1">
    <source>
        <dbReference type="ARBA" id="ARBA00004613"/>
    </source>
</evidence>
<evidence type="ECO:0000256" key="9">
    <source>
        <dbReference type="ARBA" id="ARBA00022833"/>
    </source>
</evidence>
<dbReference type="FunFam" id="1.10.246.10:FF:000001">
    <property type="entry name" value="Serum albumin"/>
    <property type="match status" value="1"/>
</dbReference>
<keyword evidence="2" id="KW-0488">Methylation</keyword>
<dbReference type="Pfam" id="PF00273">
    <property type="entry name" value="Serum_albumin"/>
    <property type="match status" value="2"/>
</dbReference>
<dbReference type="GO" id="GO:0072562">
    <property type="term" value="C:blood microparticle"/>
    <property type="evidence" value="ECO:0007669"/>
    <property type="project" value="TreeGrafter"/>
</dbReference>
<evidence type="ECO:0000256" key="5">
    <source>
        <dbReference type="ARBA" id="ARBA00022685"/>
    </source>
</evidence>
<dbReference type="PANTHER" id="PTHR11385">
    <property type="entry name" value="SERUM ALBUMIN-RELATED"/>
    <property type="match status" value="1"/>
</dbReference>
<evidence type="ECO:0000256" key="11">
    <source>
        <dbReference type="ARBA" id="ARBA00023008"/>
    </source>
</evidence>
<keyword evidence="8" id="KW-0677">Repeat</keyword>
<evidence type="ECO:0000313" key="19">
    <source>
        <dbReference type="Proteomes" id="UP001166674"/>
    </source>
</evidence>